<keyword evidence="4" id="KW-1185">Reference proteome</keyword>
<evidence type="ECO:0000259" key="2">
    <source>
        <dbReference type="Pfam" id="PF01569"/>
    </source>
</evidence>
<evidence type="ECO:0000313" key="4">
    <source>
        <dbReference type="Proteomes" id="UP001597110"/>
    </source>
</evidence>
<feature type="domain" description="Phosphatidic acid phosphatase type 2/haloperoxidase" evidence="2">
    <location>
        <begin position="104"/>
        <end position="230"/>
    </location>
</feature>
<sequence length="235" mass="26191">MPLPLPLPNPAALDDASRFAWSHLWLPLLAWVLAVCMIGALDIDWRLSHALYAWEGYRWLLRDATLTEALLHRGGHALSIVAWVGALVAWIVARRRRSALQRPLACLLLSVLASTLLVSWVKSWSNMDCPWDIDGLGGTRPYLDLLSFRPPELPQGRCFPAGHASGGYAWVGLYFFFLTIRPAWRWHGLGIGLGVGALFGAAQQLRGAHFLSHDLWTLGICWCVAYGLRSVMLSR</sequence>
<protein>
    <submittedName>
        <fullName evidence="3">Phosphatase PAP2 family protein</fullName>
    </submittedName>
</protein>
<accession>A0ABW2YF79</accession>
<dbReference type="InterPro" id="IPR036938">
    <property type="entry name" value="PAP2/HPO_sf"/>
</dbReference>
<proteinExistence type="predicted"/>
<dbReference type="CDD" id="cd03396">
    <property type="entry name" value="PAP2_like_6"/>
    <property type="match status" value="1"/>
</dbReference>
<keyword evidence="1" id="KW-1133">Transmembrane helix</keyword>
<keyword evidence="1" id="KW-0812">Transmembrane</keyword>
<keyword evidence="1" id="KW-0472">Membrane</keyword>
<reference evidence="4" key="1">
    <citation type="journal article" date="2019" name="Int. J. Syst. Evol. Microbiol.">
        <title>The Global Catalogue of Microorganisms (GCM) 10K type strain sequencing project: providing services to taxonomists for standard genome sequencing and annotation.</title>
        <authorList>
            <consortium name="The Broad Institute Genomics Platform"/>
            <consortium name="The Broad Institute Genome Sequencing Center for Infectious Disease"/>
            <person name="Wu L."/>
            <person name="Ma J."/>
        </authorList>
    </citation>
    <scope>NUCLEOTIDE SEQUENCE [LARGE SCALE GENOMIC DNA]</scope>
    <source>
        <strain evidence="4">CCUG 55585</strain>
    </source>
</reference>
<organism evidence="3 4">
    <name type="scientific">Lysobacter brunescens</name>
    <dbReference type="NCBI Taxonomy" id="262323"/>
    <lineage>
        <taxon>Bacteria</taxon>
        <taxon>Pseudomonadati</taxon>
        <taxon>Pseudomonadota</taxon>
        <taxon>Gammaproteobacteria</taxon>
        <taxon>Lysobacterales</taxon>
        <taxon>Lysobacteraceae</taxon>
        <taxon>Lysobacter</taxon>
    </lineage>
</organism>
<dbReference type="RefSeq" id="WP_386824048.1">
    <property type="nucleotide sequence ID" value="NZ_JBHTIF010000001.1"/>
</dbReference>
<feature type="transmembrane region" description="Helical" evidence="1">
    <location>
        <begin position="104"/>
        <end position="121"/>
    </location>
</feature>
<feature type="transmembrane region" description="Helical" evidence="1">
    <location>
        <begin position="215"/>
        <end position="232"/>
    </location>
</feature>
<evidence type="ECO:0000313" key="3">
    <source>
        <dbReference type="EMBL" id="MFD0725089.1"/>
    </source>
</evidence>
<feature type="transmembrane region" description="Helical" evidence="1">
    <location>
        <begin position="21"/>
        <end position="41"/>
    </location>
</feature>
<dbReference type="Pfam" id="PF01569">
    <property type="entry name" value="PAP2"/>
    <property type="match status" value="1"/>
</dbReference>
<comment type="caution">
    <text evidence="3">The sequence shown here is derived from an EMBL/GenBank/DDBJ whole genome shotgun (WGS) entry which is preliminary data.</text>
</comment>
<dbReference type="InterPro" id="IPR000326">
    <property type="entry name" value="PAP2/HPO"/>
</dbReference>
<dbReference type="Proteomes" id="UP001597110">
    <property type="component" value="Unassembled WGS sequence"/>
</dbReference>
<evidence type="ECO:0000256" key="1">
    <source>
        <dbReference type="SAM" id="Phobius"/>
    </source>
</evidence>
<dbReference type="SUPFAM" id="SSF48317">
    <property type="entry name" value="Acid phosphatase/Vanadium-dependent haloperoxidase"/>
    <property type="match status" value="1"/>
</dbReference>
<feature type="transmembrane region" description="Helical" evidence="1">
    <location>
        <begin position="74"/>
        <end position="92"/>
    </location>
</feature>
<name>A0ABW2YF79_9GAMM</name>
<gene>
    <name evidence="3" type="ORF">ACFQ0E_05685</name>
</gene>
<feature type="transmembrane region" description="Helical" evidence="1">
    <location>
        <begin position="184"/>
        <end position="203"/>
    </location>
</feature>
<feature type="transmembrane region" description="Helical" evidence="1">
    <location>
        <begin position="159"/>
        <end position="177"/>
    </location>
</feature>
<dbReference type="EMBL" id="JBHTIF010000001">
    <property type="protein sequence ID" value="MFD0725089.1"/>
    <property type="molecule type" value="Genomic_DNA"/>
</dbReference>